<dbReference type="InterPro" id="IPR000358">
    <property type="entry name" value="RNR_small_fam"/>
</dbReference>
<dbReference type="HOGENOM" id="CLU_035339_2_2_1"/>
<dbReference type="InterPro" id="IPR012348">
    <property type="entry name" value="RNR-like"/>
</dbReference>
<dbReference type="GeneID" id="20666855"/>
<dbReference type="Pfam" id="PF00268">
    <property type="entry name" value="Ribonuc_red_sm"/>
    <property type="match status" value="1"/>
</dbReference>
<dbReference type="STRING" id="747525.W4KGG4"/>
<dbReference type="AlphaFoldDB" id="W4KGG4"/>
<organism evidence="3 4">
    <name type="scientific">Heterobasidion irregulare (strain TC 32-1)</name>
    <dbReference type="NCBI Taxonomy" id="747525"/>
    <lineage>
        <taxon>Eukaryota</taxon>
        <taxon>Fungi</taxon>
        <taxon>Dikarya</taxon>
        <taxon>Basidiomycota</taxon>
        <taxon>Agaricomycotina</taxon>
        <taxon>Agaricomycetes</taxon>
        <taxon>Russulales</taxon>
        <taxon>Bondarzewiaceae</taxon>
        <taxon>Heterobasidion</taxon>
        <taxon>Heterobasidion annosum species complex</taxon>
    </lineage>
</organism>
<dbReference type="PANTHER" id="PTHR23409:SF18">
    <property type="entry name" value="RIBONUCLEOSIDE-DIPHOSPHATE REDUCTASE SUBUNIT M2"/>
    <property type="match status" value="1"/>
</dbReference>
<dbReference type="SUPFAM" id="SSF47240">
    <property type="entry name" value="Ferritin-like"/>
    <property type="match status" value="1"/>
</dbReference>
<dbReference type="InterPro" id="IPR030475">
    <property type="entry name" value="RNR_small_AS"/>
</dbReference>
<proteinExistence type="inferred from homology"/>
<dbReference type="EMBL" id="KI925456">
    <property type="protein sequence ID" value="ETW84395.1"/>
    <property type="molecule type" value="Genomic_DNA"/>
</dbReference>
<dbReference type="RefSeq" id="XP_009544072.1">
    <property type="nucleotide sequence ID" value="XM_009545777.1"/>
</dbReference>
<dbReference type="KEGG" id="hir:HETIRDRAFT_123979"/>
<evidence type="ECO:0000313" key="4">
    <source>
        <dbReference type="Proteomes" id="UP000030671"/>
    </source>
</evidence>
<keyword evidence="4" id="KW-1185">Reference proteome</keyword>
<dbReference type="InParanoid" id="W4KGG4"/>
<reference evidence="3 4" key="1">
    <citation type="journal article" date="2012" name="New Phytol.">
        <title>Insight into trade-off between wood decay and parasitism from the genome of a fungal forest pathogen.</title>
        <authorList>
            <person name="Olson A."/>
            <person name="Aerts A."/>
            <person name="Asiegbu F."/>
            <person name="Belbahri L."/>
            <person name="Bouzid O."/>
            <person name="Broberg A."/>
            <person name="Canback B."/>
            <person name="Coutinho P.M."/>
            <person name="Cullen D."/>
            <person name="Dalman K."/>
            <person name="Deflorio G."/>
            <person name="van Diepen L.T."/>
            <person name="Dunand C."/>
            <person name="Duplessis S."/>
            <person name="Durling M."/>
            <person name="Gonthier P."/>
            <person name="Grimwood J."/>
            <person name="Fossdal C.G."/>
            <person name="Hansson D."/>
            <person name="Henrissat B."/>
            <person name="Hietala A."/>
            <person name="Himmelstrand K."/>
            <person name="Hoffmeister D."/>
            <person name="Hogberg N."/>
            <person name="James T.Y."/>
            <person name="Karlsson M."/>
            <person name="Kohler A."/>
            <person name="Kues U."/>
            <person name="Lee Y.H."/>
            <person name="Lin Y.C."/>
            <person name="Lind M."/>
            <person name="Lindquist E."/>
            <person name="Lombard V."/>
            <person name="Lucas S."/>
            <person name="Lunden K."/>
            <person name="Morin E."/>
            <person name="Murat C."/>
            <person name="Park J."/>
            <person name="Raffaello T."/>
            <person name="Rouze P."/>
            <person name="Salamov A."/>
            <person name="Schmutz J."/>
            <person name="Solheim H."/>
            <person name="Stahlberg J."/>
            <person name="Velez H."/>
            <person name="de Vries R.P."/>
            <person name="Wiebenga A."/>
            <person name="Woodward S."/>
            <person name="Yakovlev I."/>
            <person name="Garbelotto M."/>
            <person name="Martin F."/>
            <person name="Grigoriev I.V."/>
            <person name="Stenlid J."/>
        </authorList>
    </citation>
    <scope>NUCLEOTIDE SEQUENCE [LARGE SCALE GENOMIC DNA]</scope>
    <source>
        <strain evidence="3 4">TC 32-1</strain>
    </source>
</reference>
<accession>W4KGG4</accession>
<dbReference type="eggNOG" id="KOG1567">
    <property type="taxonomic scope" value="Eukaryota"/>
</dbReference>
<dbReference type="Proteomes" id="UP000030671">
    <property type="component" value="Unassembled WGS sequence"/>
</dbReference>
<keyword evidence="2" id="KW-1133">Transmembrane helix</keyword>
<dbReference type="FunCoup" id="W4KGG4">
    <property type="interactions" value="256"/>
</dbReference>
<dbReference type="OrthoDB" id="10248373at2759"/>
<name>W4KGG4_HETIT</name>
<protein>
    <submittedName>
        <fullName evidence="3">Uncharacterized protein</fullName>
    </submittedName>
</protein>
<dbReference type="CDD" id="cd01049">
    <property type="entry name" value="RNRR2"/>
    <property type="match status" value="1"/>
</dbReference>
<dbReference type="PROSITE" id="PS00368">
    <property type="entry name" value="RIBORED_SMALL"/>
    <property type="match status" value="1"/>
</dbReference>
<dbReference type="Gene3D" id="1.10.620.20">
    <property type="entry name" value="Ribonucleotide Reductase, subunit A"/>
    <property type="match status" value="1"/>
</dbReference>
<evidence type="ECO:0000313" key="3">
    <source>
        <dbReference type="EMBL" id="ETW84395.1"/>
    </source>
</evidence>
<dbReference type="GO" id="GO:0009263">
    <property type="term" value="P:deoxyribonucleotide biosynthetic process"/>
    <property type="evidence" value="ECO:0007669"/>
    <property type="project" value="InterPro"/>
</dbReference>
<gene>
    <name evidence="3" type="ORF">HETIRDRAFT_123979</name>
</gene>
<sequence length="336" mass="38772">MLIPSGRRFVLFPIQYNEIWQMYKKAQASFWTSEEIDMSKDIFDWNNNLNDNERHFISYVLAFFAASDGIVNENLVERFSSEVQAAEVRCFYGFQIMMENIHSETYSLLIDTYISDSQQRDFLFNSIETIPCVKQKTEWALRWISDQRSTFATRLVAFAAVEGIFFSGSFASIFWLKKRGLMPGLTFSNELISRDEGMHTDFACLLFSHLQRRPHSDTVLSIITEAVKIEQGFLTDALPVGLIGMNAALMRQYIEFVADRLLVSLGNSKHYNSTNPFEFMEMISLQGKTNFFEKRVSDYSKAHVASTPERHSSRILLVHNAAIPYDSHILLLKKTH</sequence>
<feature type="transmembrane region" description="Helical" evidence="2">
    <location>
        <begin position="155"/>
        <end position="176"/>
    </location>
</feature>
<evidence type="ECO:0000256" key="2">
    <source>
        <dbReference type="SAM" id="Phobius"/>
    </source>
</evidence>
<keyword evidence="2" id="KW-0812">Transmembrane</keyword>
<dbReference type="GO" id="GO:0016491">
    <property type="term" value="F:oxidoreductase activity"/>
    <property type="evidence" value="ECO:0007669"/>
    <property type="project" value="InterPro"/>
</dbReference>
<dbReference type="PANTHER" id="PTHR23409">
    <property type="entry name" value="RIBONUCLEOSIDE-DIPHOSPHATE REDUCTASE SMALL CHAIN"/>
    <property type="match status" value="1"/>
</dbReference>
<evidence type="ECO:0000256" key="1">
    <source>
        <dbReference type="ARBA" id="ARBA00009303"/>
    </source>
</evidence>
<keyword evidence="2" id="KW-0472">Membrane</keyword>
<comment type="similarity">
    <text evidence="1">Belongs to the ribonucleoside diphosphate reductase small chain family.</text>
</comment>
<dbReference type="InterPro" id="IPR009078">
    <property type="entry name" value="Ferritin-like_SF"/>
</dbReference>
<dbReference type="InterPro" id="IPR033909">
    <property type="entry name" value="RNR_small"/>
</dbReference>